<accession>A0A5N5UQ14</accession>
<organism evidence="2 5">
    <name type="scientific">Halosegnis rubeus</name>
    <dbReference type="NCBI Taxonomy" id="2212850"/>
    <lineage>
        <taxon>Archaea</taxon>
        <taxon>Methanobacteriati</taxon>
        <taxon>Methanobacteriota</taxon>
        <taxon>Stenosarchaea group</taxon>
        <taxon>Halobacteria</taxon>
        <taxon>Halobacteriales</taxon>
        <taxon>Natronomonadaceae</taxon>
        <taxon>Halosegnis</taxon>
    </lineage>
</organism>
<sequence length="150" mass="16749">MYQSVNELPGRVKKRVGSLLMPDEQFVTAATTTDGLLDRWATHVVVTDQRLLLVKVIGLESTISGVRLDRLDTYRAAEGVLHLEFKYDTDSYGFDDPDTTETLVDAIEQHRADGQPEEEDPKLTLQPETQLDSLDAETADTGISPDERTE</sequence>
<dbReference type="EMBL" id="QMDY01000002">
    <property type="protein sequence ID" value="KAB7519467.1"/>
    <property type="molecule type" value="Genomic_DNA"/>
</dbReference>
<dbReference type="RefSeq" id="WP_152118857.1">
    <property type="nucleotide sequence ID" value="NZ_QJOW01000001.1"/>
</dbReference>
<protein>
    <recommendedName>
        <fullName evidence="6">PH domain-containing protein</fullName>
    </recommendedName>
</protein>
<accession>A0A5N5UGY2</accession>
<evidence type="ECO:0008006" key="6">
    <source>
        <dbReference type="Google" id="ProtNLM"/>
    </source>
</evidence>
<dbReference type="Proteomes" id="UP000326302">
    <property type="component" value="Unassembled WGS sequence"/>
</dbReference>
<dbReference type="EMBL" id="QJOW01000001">
    <property type="protein sequence ID" value="KAB7517954.1"/>
    <property type="molecule type" value="Genomic_DNA"/>
</dbReference>
<evidence type="ECO:0000313" key="3">
    <source>
        <dbReference type="EMBL" id="KAB7519467.1"/>
    </source>
</evidence>
<feature type="region of interest" description="Disordered" evidence="1">
    <location>
        <begin position="108"/>
        <end position="150"/>
    </location>
</feature>
<reference evidence="4 5" key="1">
    <citation type="submission" date="2019-10" db="EMBL/GenBank/DDBJ databases">
        <title>Unraveling microbial dark matter from salterns through culturing: the case of the genus Halosegnis.</title>
        <authorList>
            <person name="Duran-Viseras A."/>
            <person name="Andrei A.-S."/>
            <person name="Vera-Gargallo B."/>
            <person name="Ghai R."/>
            <person name="Sanchez-Porro C."/>
            <person name="Ventosa A."/>
        </authorList>
    </citation>
    <scope>NUCLEOTIDE SEQUENCE [LARGE SCALE GENOMIC DNA]</scope>
    <source>
        <strain evidence="2 5">F17-44</strain>
        <strain evidence="3 4">F19-13</strain>
    </source>
</reference>
<dbReference type="OrthoDB" id="379027at2157"/>
<evidence type="ECO:0000313" key="4">
    <source>
        <dbReference type="Proteomes" id="UP000326207"/>
    </source>
</evidence>
<dbReference type="AlphaFoldDB" id="A0A5N5UGY2"/>
<evidence type="ECO:0000313" key="5">
    <source>
        <dbReference type="Proteomes" id="UP000326302"/>
    </source>
</evidence>
<name>A0A5N5UGY2_9EURY</name>
<dbReference type="Proteomes" id="UP000326207">
    <property type="component" value="Unassembled WGS sequence"/>
</dbReference>
<comment type="caution">
    <text evidence="2">The sequence shown here is derived from an EMBL/GenBank/DDBJ whole genome shotgun (WGS) entry which is preliminary data.</text>
</comment>
<proteinExistence type="predicted"/>
<evidence type="ECO:0000313" key="2">
    <source>
        <dbReference type="EMBL" id="KAB7517954.1"/>
    </source>
</evidence>
<gene>
    <name evidence="2" type="ORF">DMP03_00890</name>
    <name evidence="3" type="ORF">DP108_05050</name>
</gene>
<evidence type="ECO:0000256" key="1">
    <source>
        <dbReference type="SAM" id="MobiDB-lite"/>
    </source>
</evidence>